<keyword evidence="8" id="KW-1185">Reference proteome</keyword>
<dbReference type="Proteomes" id="UP000479710">
    <property type="component" value="Unassembled WGS sequence"/>
</dbReference>
<keyword evidence="5" id="KW-0611">Plant defense</keyword>
<sequence length="93" mass="10533">MEKLDIMANFLEEISSTVRLVKEQRINDPSMMNWSLRLKDAIDEVEDMFDQFDYEILKNQAGGSAPPGADLTLGSGISSDSLKKLLRKLDEIR</sequence>
<proteinExistence type="inferred from homology"/>
<feature type="domain" description="Disease resistance N-terminal" evidence="6">
    <location>
        <begin position="5"/>
        <end position="60"/>
    </location>
</feature>
<evidence type="ECO:0000256" key="5">
    <source>
        <dbReference type="ARBA" id="ARBA00022821"/>
    </source>
</evidence>
<dbReference type="Gene3D" id="1.20.5.4130">
    <property type="match status" value="1"/>
</dbReference>
<organism evidence="7 8">
    <name type="scientific">Oryza meyeriana var. granulata</name>
    <dbReference type="NCBI Taxonomy" id="110450"/>
    <lineage>
        <taxon>Eukaryota</taxon>
        <taxon>Viridiplantae</taxon>
        <taxon>Streptophyta</taxon>
        <taxon>Embryophyta</taxon>
        <taxon>Tracheophyta</taxon>
        <taxon>Spermatophyta</taxon>
        <taxon>Magnoliopsida</taxon>
        <taxon>Liliopsida</taxon>
        <taxon>Poales</taxon>
        <taxon>Poaceae</taxon>
        <taxon>BOP clade</taxon>
        <taxon>Oryzoideae</taxon>
        <taxon>Oryzeae</taxon>
        <taxon>Oryzinae</taxon>
        <taxon>Oryza</taxon>
        <taxon>Oryza meyeriana</taxon>
    </lineage>
</organism>
<keyword evidence="2" id="KW-0433">Leucine-rich repeat</keyword>
<dbReference type="GO" id="GO:0006952">
    <property type="term" value="P:defense response"/>
    <property type="evidence" value="ECO:0007669"/>
    <property type="project" value="UniProtKB-KW"/>
</dbReference>
<dbReference type="InterPro" id="IPR041118">
    <property type="entry name" value="Rx_N"/>
</dbReference>
<evidence type="ECO:0000256" key="4">
    <source>
        <dbReference type="ARBA" id="ARBA00022741"/>
    </source>
</evidence>
<evidence type="ECO:0000313" key="7">
    <source>
        <dbReference type="EMBL" id="KAF0925926.1"/>
    </source>
</evidence>
<dbReference type="EMBL" id="SPHZ02000003">
    <property type="protein sequence ID" value="KAF0925926.1"/>
    <property type="molecule type" value="Genomic_DNA"/>
</dbReference>
<comment type="caution">
    <text evidence="7">The sequence shown here is derived from an EMBL/GenBank/DDBJ whole genome shotgun (WGS) entry which is preliminary data.</text>
</comment>
<keyword evidence="3" id="KW-0677">Repeat</keyword>
<keyword evidence="4" id="KW-0547">Nucleotide-binding</keyword>
<accession>A0A6G1EMS2</accession>
<comment type="similarity">
    <text evidence="1">Belongs to the disease resistance NB-LRR family.</text>
</comment>
<name>A0A6G1EMS2_9ORYZ</name>
<reference evidence="7 8" key="1">
    <citation type="submission" date="2019-11" db="EMBL/GenBank/DDBJ databases">
        <title>Whole genome sequence of Oryza granulata.</title>
        <authorList>
            <person name="Li W."/>
        </authorList>
    </citation>
    <scope>NUCLEOTIDE SEQUENCE [LARGE SCALE GENOMIC DNA]</scope>
    <source>
        <strain evidence="8">cv. Menghai</strain>
        <tissue evidence="7">Leaf</tissue>
    </source>
</reference>
<evidence type="ECO:0000259" key="6">
    <source>
        <dbReference type="Pfam" id="PF18052"/>
    </source>
</evidence>
<dbReference type="AlphaFoldDB" id="A0A6G1EMS2"/>
<evidence type="ECO:0000256" key="1">
    <source>
        <dbReference type="ARBA" id="ARBA00008894"/>
    </source>
</evidence>
<dbReference type="OrthoDB" id="912739at2759"/>
<gene>
    <name evidence="7" type="ORF">E2562_018728</name>
</gene>
<evidence type="ECO:0000313" key="8">
    <source>
        <dbReference type="Proteomes" id="UP000479710"/>
    </source>
</evidence>
<protein>
    <recommendedName>
        <fullName evidence="6">Disease resistance N-terminal domain-containing protein</fullName>
    </recommendedName>
</protein>
<dbReference type="GO" id="GO:0000166">
    <property type="term" value="F:nucleotide binding"/>
    <property type="evidence" value="ECO:0007669"/>
    <property type="project" value="UniProtKB-KW"/>
</dbReference>
<evidence type="ECO:0000256" key="2">
    <source>
        <dbReference type="ARBA" id="ARBA00022614"/>
    </source>
</evidence>
<evidence type="ECO:0000256" key="3">
    <source>
        <dbReference type="ARBA" id="ARBA00022737"/>
    </source>
</evidence>
<dbReference type="Pfam" id="PF18052">
    <property type="entry name" value="Rx_N"/>
    <property type="match status" value="1"/>
</dbReference>